<evidence type="ECO:0000313" key="5">
    <source>
        <dbReference type="EMBL" id="KAL3832056.1"/>
    </source>
</evidence>
<dbReference type="Proteomes" id="UP001634394">
    <property type="component" value="Unassembled WGS sequence"/>
</dbReference>
<keyword evidence="6" id="KW-1185">Reference proteome</keyword>
<dbReference type="InterPro" id="IPR008983">
    <property type="entry name" value="Tumour_necrosis_fac-like_dom"/>
</dbReference>
<dbReference type="Pfam" id="PF00386">
    <property type="entry name" value="C1q"/>
    <property type="match status" value="1"/>
</dbReference>
<evidence type="ECO:0000256" key="3">
    <source>
        <dbReference type="ARBA" id="ARBA00022729"/>
    </source>
</evidence>
<keyword evidence="3" id="KW-0732">Signal</keyword>
<dbReference type="PROSITE" id="PS50871">
    <property type="entry name" value="C1Q"/>
    <property type="match status" value="1"/>
</dbReference>
<dbReference type="PANTHER" id="PTHR22923:SF116">
    <property type="entry name" value="C1Q DOMAIN-CONTAINING PROTEIN"/>
    <property type="match status" value="1"/>
</dbReference>
<dbReference type="SUPFAM" id="SSF49842">
    <property type="entry name" value="TNF-like"/>
    <property type="match status" value="1"/>
</dbReference>
<dbReference type="InterPro" id="IPR050822">
    <property type="entry name" value="Cerebellin_Synaptic_Org"/>
</dbReference>
<comment type="caution">
    <text evidence="5">The sequence shown here is derived from an EMBL/GenBank/DDBJ whole genome shotgun (WGS) entry which is preliminary data.</text>
</comment>
<dbReference type="Gene3D" id="2.60.120.40">
    <property type="match status" value="1"/>
</dbReference>
<name>A0ABD3T566_SINWO</name>
<dbReference type="AlphaFoldDB" id="A0ABD3T566"/>
<evidence type="ECO:0000313" key="6">
    <source>
        <dbReference type="Proteomes" id="UP001634394"/>
    </source>
</evidence>
<sequence>MNQLSLSSGVVRRVLSPHISFLSRQTNTESSFSHGQTVIFDTLYENLGHGYNPHNGIFRAPVAGLYIVLLTVASDGTRSPDVEVVLDGSVLCRVVTTLYWVGSSCNIIVHFNEGDNVWARIEYDYAESRIRGAFFSTFSIGLLSPD</sequence>
<protein>
    <recommendedName>
        <fullName evidence="4">C1q domain-containing protein</fullName>
    </recommendedName>
</protein>
<dbReference type="PRINTS" id="PR00007">
    <property type="entry name" value="COMPLEMNTC1Q"/>
</dbReference>
<dbReference type="EMBL" id="JBJQND010000019">
    <property type="protein sequence ID" value="KAL3832056.1"/>
    <property type="molecule type" value="Genomic_DNA"/>
</dbReference>
<dbReference type="InterPro" id="IPR001073">
    <property type="entry name" value="C1q_dom"/>
</dbReference>
<evidence type="ECO:0000259" key="4">
    <source>
        <dbReference type="PROSITE" id="PS50871"/>
    </source>
</evidence>
<feature type="domain" description="C1q" evidence="4">
    <location>
        <begin position="13"/>
        <end position="146"/>
    </location>
</feature>
<gene>
    <name evidence="5" type="ORF">ACJMK2_023735</name>
</gene>
<proteinExistence type="predicted"/>
<accession>A0ABD3T566</accession>
<dbReference type="GO" id="GO:0005576">
    <property type="term" value="C:extracellular region"/>
    <property type="evidence" value="ECO:0007669"/>
    <property type="project" value="UniProtKB-SubCell"/>
</dbReference>
<comment type="subcellular location">
    <subcellularLocation>
        <location evidence="1">Secreted</location>
    </subcellularLocation>
</comment>
<evidence type="ECO:0000256" key="1">
    <source>
        <dbReference type="ARBA" id="ARBA00004613"/>
    </source>
</evidence>
<reference evidence="5 6" key="1">
    <citation type="submission" date="2024-11" db="EMBL/GenBank/DDBJ databases">
        <title>Chromosome-level genome assembly of the freshwater bivalve Anodonta woodiana.</title>
        <authorList>
            <person name="Chen X."/>
        </authorList>
    </citation>
    <scope>NUCLEOTIDE SEQUENCE [LARGE SCALE GENOMIC DNA]</scope>
    <source>
        <strain evidence="5">MN2024</strain>
        <tissue evidence="5">Gills</tissue>
    </source>
</reference>
<dbReference type="SMART" id="SM00110">
    <property type="entry name" value="C1Q"/>
    <property type="match status" value="1"/>
</dbReference>
<evidence type="ECO:0000256" key="2">
    <source>
        <dbReference type="ARBA" id="ARBA00022525"/>
    </source>
</evidence>
<dbReference type="PANTHER" id="PTHR22923">
    <property type="entry name" value="CEREBELLIN-RELATED"/>
    <property type="match status" value="1"/>
</dbReference>
<organism evidence="5 6">
    <name type="scientific">Sinanodonta woodiana</name>
    <name type="common">Chinese pond mussel</name>
    <name type="synonym">Anodonta woodiana</name>
    <dbReference type="NCBI Taxonomy" id="1069815"/>
    <lineage>
        <taxon>Eukaryota</taxon>
        <taxon>Metazoa</taxon>
        <taxon>Spiralia</taxon>
        <taxon>Lophotrochozoa</taxon>
        <taxon>Mollusca</taxon>
        <taxon>Bivalvia</taxon>
        <taxon>Autobranchia</taxon>
        <taxon>Heteroconchia</taxon>
        <taxon>Palaeoheterodonta</taxon>
        <taxon>Unionida</taxon>
        <taxon>Unionoidea</taxon>
        <taxon>Unionidae</taxon>
        <taxon>Unioninae</taxon>
        <taxon>Sinanodonta</taxon>
    </lineage>
</organism>
<keyword evidence="2" id="KW-0964">Secreted</keyword>